<proteinExistence type="predicted"/>
<organism evidence="1 2">
    <name type="scientific">Bacteroides stercoris ATCC 43183</name>
    <dbReference type="NCBI Taxonomy" id="449673"/>
    <lineage>
        <taxon>Bacteria</taxon>
        <taxon>Pseudomonadati</taxon>
        <taxon>Bacteroidota</taxon>
        <taxon>Bacteroidia</taxon>
        <taxon>Bacteroidales</taxon>
        <taxon>Bacteroidaceae</taxon>
        <taxon>Bacteroides</taxon>
    </lineage>
</organism>
<accession>B0NL68</accession>
<dbReference type="EMBL" id="ABFZ02000012">
    <property type="protein sequence ID" value="EDS16797.1"/>
    <property type="molecule type" value="Genomic_DNA"/>
</dbReference>
<evidence type="ECO:0000313" key="1">
    <source>
        <dbReference type="EMBL" id="EDS16797.1"/>
    </source>
</evidence>
<evidence type="ECO:0000313" key="2">
    <source>
        <dbReference type="Proteomes" id="UP000004713"/>
    </source>
</evidence>
<reference evidence="1 2" key="1">
    <citation type="submission" date="2007-11" db="EMBL/GenBank/DDBJ databases">
        <title>Draft genome sequence of Bacteroides stercoris(ATCC 43183).</title>
        <authorList>
            <person name="Sudarsanam P."/>
            <person name="Ley R."/>
            <person name="Guruge J."/>
            <person name="Turnbaugh P.J."/>
            <person name="Mahowald M."/>
            <person name="Liep D."/>
            <person name="Gordon J."/>
        </authorList>
    </citation>
    <scope>NUCLEOTIDE SEQUENCE [LARGE SCALE GENOMIC DNA]</scope>
    <source>
        <strain evidence="1 2">ATCC 43183</strain>
    </source>
</reference>
<comment type="caution">
    <text evidence="1">The sequence shown here is derived from an EMBL/GenBank/DDBJ whole genome shotgun (WGS) entry which is preliminary data.</text>
</comment>
<sequence>MQLFQFRCQNTVLGFKFLTFFVENTNKYTIFVYVKTTYYPHRLLHFETKSS</sequence>
<reference evidence="1 2" key="2">
    <citation type="submission" date="2007-11" db="EMBL/GenBank/DDBJ databases">
        <authorList>
            <person name="Fulton L."/>
            <person name="Clifton S."/>
            <person name="Fulton B."/>
            <person name="Xu J."/>
            <person name="Minx P."/>
            <person name="Pepin K.H."/>
            <person name="Johnson M."/>
            <person name="Thiruvilangam P."/>
            <person name="Bhonagiri V."/>
            <person name="Nash W.E."/>
            <person name="Mardis E.R."/>
            <person name="Wilson R.K."/>
        </authorList>
    </citation>
    <scope>NUCLEOTIDE SEQUENCE [LARGE SCALE GENOMIC DNA]</scope>
    <source>
        <strain evidence="1 2">ATCC 43183</strain>
    </source>
</reference>
<dbReference type="AlphaFoldDB" id="B0NL68"/>
<dbReference type="HOGENOM" id="CLU_3095756_0_0_10"/>
<protein>
    <submittedName>
        <fullName evidence="1">Uncharacterized protein</fullName>
    </submittedName>
</protein>
<gene>
    <name evidence="1" type="ORF">BACSTE_00191</name>
</gene>
<dbReference type="Proteomes" id="UP000004713">
    <property type="component" value="Unassembled WGS sequence"/>
</dbReference>
<name>B0NL68_BACSE</name>